<dbReference type="Gene3D" id="3.40.50.1010">
    <property type="entry name" value="5'-nuclease"/>
    <property type="match status" value="1"/>
</dbReference>
<name>A0A495V4R2_9GAMM</name>
<comment type="caution">
    <text evidence="2">The sequence shown here is derived from an EMBL/GenBank/DDBJ whole genome shotgun (WGS) entry which is preliminary data.</text>
</comment>
<keyword evidence="3" id="KW-1185">Reference proteome</keyword>
<proteinExistence type="predicted"/>
<protein>
    <submittedName>
        <fullName evidence="2">Putative nucleic acid-binding protein</fullName>
    </submittedName>
</protein>
<dbReference type="Proteomes" id="UP000274556">
    <property type="component" value="Unassembled WGS sequence"/>
</dbReference>
<evidence type="ECO:0000259" key="1">
    <source>
        <dbReference type="Pfam" id="PF01850"/>
    </source>
</evidence>
<dbReference type="RefSeq" id="WP_120795913.1">
    <property type="nucleotide sequence ID" value="NZ_RBXL01000001.1"/>
</dbReference>
<evidence type="ECO:0000313" key="2">
    <source>
        <dbReference type="EMBL" id="RKT43317.1"/>
    </source>
</evidence>
<organism evidence="2 3">
    <name type="scientific">Thiocapsa rosea</name>
    <dbReference type="NCBI Taxonomy" id="69360"/>
    <lineage>
        <taxon>Bacteria</taxon>
        <taxon>Pseudomonadati</taxon>
        <taxon>Pseudomonadota</taxon>
        <taxon>Gammaproteobacteria</taxon>
        <taxon>Chromatiales</taxon>
        <taxon>Chromatiaceae</taxon>
        <taxon>Thiocapsa</taxon>
    </lineage>
</organism>
<dbReference type="SUPFAM" id="SSF88723">
    <property type="entry name" value="PIN domain-like"/>
    <property type="match status" value="1"/>
</dbReference>
<gene>
    <name evidence="2" type="ORF">BDD21_0642</name>
</gene>
<feature type="domain" description="PIN" evidence="1">
    <location>
        <begin position="7"/>
        <end position="120"/>
    </location>
</feature>
<dbReference type="InterPro" id="IPR029060">
    <property type="entry name" value="PIN-like_dom_sf"/>
</dbReference>
<dbReference type="AlphaFoldDB" id="A0A495V4R2"/>
<reference evidence="2 3" key="1">
    <citation type="submission" date="2018-10" db="EMBL/GenBank/DDBJ databases">
        <title>Genomic Encyclopedia of Archaeal and Bacterial Type Strains, Phase II (KMG-II): from individual species to whole genera.</title>
        <authorList>
            <person name="Goeker M."/>
        </authorList>
    </citation>
    <scope>NUCLEOTIDE SEQUENCE [LARGE SCALE GENOMIC DNA]</scope>
    <source>
        <strain evidence="2 3">DSM 235</strain>
    </source>
</reference>
<sequence length="147" mass="16581">MSGEIRFLDTNVLVYVFDDDEPEKQAIAERILRDDSGIRLSTQVLAEFYVTVTRKLGRPMSPQDGLTAVRHLKTYPVAMITQDLVTRGISRSIDSRISFWDGLIVETALAEKAHLLITEDLQDGWTIGSMRVWNPFKSAGNDNPRPC</sequence>
<dbReference type="EMBL" id="RBXL01000001">
    <property type="protein sequence ID" value="RKT43317.1"/>
    <property type="molecule type" value="Genomic_DNA"/>
</dbReference>
<dbReference type="InterPro" id="IPR002716">
    <property type="entry name" value="PIN_dom"/>
</dbReference>
<accession>A0A495V4R2</accession>
<dbReference type="OrthoDB" id="9792015at2"/>
<evidence type="ECO:0000313" key="3">
    <source>
        <dbReference type="Proteomes" id="UP000274556"/>
    </source>
</evidence>
<dbReference type="CDD" id="cd18692">
    <property type="entry name" value="PIN_VapC-like"/>
    <property type="match status" value="1"/>
</dbReference>
<dbReference type="Pfam" id="PF01850">
    <property type="entry name" value="PIN"/>
    <property type="match status" value="1"/>
</dbReference>